<feature type="domain" description="TFIIS N-terminal" evidence="5">
    <location>
        <begin position="158"/>
        <end position="233"/>
    </location>
</feature>
<evidence type="ECO:0000313" key="6">
    <source>
        <dbReference type="EMBL" id="KAG0537348.1"/>
    </source>
</evidence>
<accession>A0A921RCS8</accession>
<dbReference type="InterPro" id="IPR035441">
    <property type="entry name" value="TFIIS/LEDGF_dom_sf"/>
</dbReference>
<dbReference type="SMART" id="SM00509">
    <property type="entry name" value="TFS2N"/>
    <property type="match status" value="1"/>
</dbReference>
<feature type="region of interest" description="Disordered" evidence="4">
    <location>
        <begin position="1"/>
        <end position="21"/>
    </location>
</feature>
<evidence type="ECO:0000313" key="7">
    <source>
        <dbReference type="Proteomes" id="UP000807115"/>
    </source>
</evidence>
<dbReference type="Gene3D" id="1.20.930.10">
    <property type="entry name" value="Conserved domain common to transcription factors TFIIS, elongin A, CRSP70"/>
    <property type="match status" value="1"/>
</dbReference>
<comment type="subcellular location">
    <subcellularLocation>
        <location evidence="1 3">Nucleus</location>
    </subcellularLocation>
</comment>
<reference evidence="6" key="2">
    <citation type="submission" date="2020-10" db="EMBL/GenBank/DDBJ databases">
        <authorList>
            <person name="Cooper E.A."/>
            <person name="Brenton Z.W."/>
            <person name="Flinn B.S."/>
            <person name="Jenkins J."/>
            <person name="Shu S."/>
            <person name="Flowers D."/>
            <person name="Luo F."/>
            <person name="Wang Y."/>
            <person name="Xia P."/>
            <person name="Barry K."/>
            <person name="Daum C."/>
            <person name="Lipzen A."/>
            <person name="Yoshinaga Y."/>
            <person name="Schmutz J."/>
            <person name="Saski C."/>
            <person name="Vermerris W."/>
            <person name="Kresovich S."/>
        </authorList>
    </citation>
    <scope>NUCLEOTIDE SEQUENCE</scope>
</reference>
<dbReference type="GO" id="GO:0005634">
    <property type="term" value="C:nucleus"/>
    <property type="evidence" value="ECO:0007669"/>
    <property type="project" value="UniProtKB-SubCell"/>
</dbReference>
<dbReference type="SUPFAM" id="SSF47676">
    <property type="entry name" value="Conserved domain common to transcription factors TFIIS, elongin A, CRSP70"/>
    <property type="match status" value="1"/>
</dbReference>
<proteinExistence type="predicted"/>
<feature type="region of interest" description="Disordered" evidence="4">
    <location>
        <begin position="96"/>
        <end position="133"/>
    </location>
</feature>
<evidence type="ECO:0000259" key="5">
    <source>
        <dbReference type="PROSITE" id="PS51319"/>
    </source>
</evidence>
<dbReference type="PANTHER" id="PTHR46554">
    <property type="entry name" value="MEDIATOR OF RNA POLYMERASE II TRANSCRIPTION SUBUNIT 26A-RELATED"/>
    <property type="match status" value="1"/>
</dbReference>
<evidence type="ECO:0000256" key="1">
    <source>
        <dbReference type="ARBA" id="ARBA00004123"/>
    </source>
</evidence>
<dbReference type="AlphaFoldDB" id="A0A921RCS8"/>
<evidence type="ECO:0000256" key="3">
    <source>
        <dbReference type="PROSITE-ProRule" id="PRU00649"/>
    </source>
</evidence>
<dbReference type="InterPro" id="IPR003617">
    <property type="entry name" value="TFIIS/CRSP70_N_sub"/>
</dbReference>
<sequence length="532" mass="58718">MKSSSGNSSLPGAAADESGLEPWRELFRGRDIYDVIEKAILVAATDSPHEFRRRRDGIVGQIYTARTVPAVPQGRAAGERSGRALEVSDKAGSKLASCTVAPAEEPEDNNDKKKGIAAAQHGNGDGDNNTDDTAYGAIGMEWLQSLSDQMDAETQEINEVLRIKEILLNHPEQSVDNLFDSLRRLQLMQLTADKIKSTEIGGAIVAVSKHKSHKIRMLVHEIIKDWKAIVDDWIAATKATMDSDSNKDMDISNAITTEDEVGLATPPMDIGALYLVSHATEIQNVSEFLHGMDDETTTTNLSMDKGGGCRPSNSRFDGFKPSSSTTPWSKDPVVVQALPAIRGPQPFDNGNPQELPGRKRRRSRNTNPLITFKKTQEEGSQVPRVRIKVNHSSTECAPRELVEKTLVEKKSYEENQGPISAAKELPPGQVLKKGMPTQSSAGPKVGTSKRKVQLTEMDIDETKHKLRGAYQEAEKSKQRRAIQVMELSDIAKSRQNHVVIRTPSTNSMNPTNRTHKMNRSQIIKSWENDRCK</sequence>
<name>A0A921RCS8_SORBI</name>
<comment type="caution">
    <text evidence="6">The sequence shown here is derived from an EMBL/GenBank/DDBJ whole genome shotgun (WGS) entry which is preliminary data.</text>
</comment>
<dbReference type="InterPro" id="IPR017923">
    <property type="entry name" value="TFIIS_N"/>
</dbReference>
<dbReference type="PANTHER" id="PTHR46554:SF10">
    <property type="entry name" value="OS01G0282100 PROTEIN"/>
    <property type="match status" value="1"/>
</dbReference>
<feature type="region of interest" description="Disordered" evidence="4">
    <location>
        <begin position="341"/>
        <end position="367"/>
    </location>
</feature>
<protein>
    <recommendedName>
        <fullName evidence="5">TFIIS N-terminal domain-containing protein</fullName>
    </recommendedName>
</protein>
<gene>
    <name evidence="6" type="ORF">BDA96_03G141300</name>
</gene>
<dbReference type="CDD" id="cd00183">
    <property type="entry name" value="TFIIS_I"/>
    <property type="match status" value="1"/>
</dbReference>
<reference evidence="6" key="1">
    <citation type="journal article" date="2019" name="BMC Genomics">
        <title>A new reference genome for Sorghum bicolor reveals high levels of sequence similarity between sweet and grain genotypes: implications for the genetics of sugar metabolism.</title>
        <authorList>
            <person name="Cooper E.A."/>
            <person name="Brenton Z.W."/>
            <person name="Flinn B.S."/>
            <person name="Jenkins J."/>
            <person name="Shu S."/>
            <person name="Flowers D."/>
            <person name="Luo F."/>
            <person name="Wang Y."/>
            <person name="Xia P."/>
            <person name="Barry K."/>
            <person name="Daum C."/>
            <person name="Lipzen A."/>
            <person name="Yoshinaga Y."/>
            <person name="Schmutz J."/>
            <person name="Saski C."/>
            <person name="Vermerris W."/>
            <person name="Kresovich S."/>
        </authorList>
    </citation>
    <scope>NUCLEOTIDE SEQUENCE</scope>
</reference>
<keyword evidence="2 3" id="KW-0539">Nucleus</keyword>
<dbReference type="PROSITE" id="PS51319">
    <property type="entry name" value="TFIIS_N"/>
    <property type="match status" value="1"/>
</dbReference>
<organism evidence="6 7">
    <name type="scientific">Sorghum bicolor</name>
    <name type="common">Sorghum</name>
    <name type="synonym">Sorghum vulgare</name>
    <dbReference type="NCBI Taxonomy" id="4558"/>
    <lineage>
        <taxon>Eukaryota</taxon>
        <taxon>Viridiplantae</taxon>
        <taxon>Streptophyta</taxon>
        <taxon>Embryophyta</taxon>
        <taxon>Tracheophyta</taxon>
        <taxon>Spermatophyta</taxon>
        <taxon>Magnoliopsida</taxon>
        <taxon>Liliopsida</taxon>
        <taxon>Poales</taxon>
        <taxon>Poaceae</taxon>
        <taxon>PACMAD clade</taxon>
        <taxon>Panicoideae</taxon>
        <taxon>Andropogonodae</taxon>
        <taxon>Andropogoneae</taxon>
        <taxon>Sorghinae</taxon>
        <taxon>Sorghum</taxon>
    </lineage>
</organism>
<dbReference type="Pfam" id="PF08711">
    <property type="entry name" value="Med26"/>
    <property type="match status" value="1"/>
</dbReference>
<dbReference type="Proteomes" id="UP000807115">
    <property type="component" value="Chromosome 3"/>
</dbReference>
<evidence type="ECO:0000256" key="2">
    <source>
        <dbReference type="ARBA" id="ARBA00023242"/>
    </source>
</evidence>
<feature type="compositionally biased region" description="Polar residues" evidence="4">
    <location>
        <begin position="1"/>
        <end position="10"/>
    </location>
</feature>
<dbReference type="EMBL" id="CM027682">
    <property type="protein sequence ID" value="KAG0537348.1"/>
    <property type="molecule type" value="Genomic_DNA"/>
</dbReference>
<evidence type="ECO:0000256" key="4">
    <source>
        <dbReference type="SAM" id="MobiDB-lite"/>
    </source>
</evidence>